<evidence type="ECO:0000313" key="2">
    <source>
        <dbReference type="EMBL" id="TGJ99855.1"/>
    </source>
</evidence>
<sequence length="224" mass="24544">MKILTPNRNITISATYYGERTDFKKKKFSFDVTIAYPQTVDDIDIGIAKRLGGAALESIRNSTYGYILATQTLNQIIEELPDEFDGIRNFEELDDREFIVELYNSYSKQEDAFHEAIKKNRHAGSPEGSGNRSRSIPDEGDEITSEGSPTPRGPGGASEEVHNGGDGSSGLPHDPTSDKSPKGTRGGKEKTSTRIPKRSESESGQYPEGRGKAFRRQADPNGGV</sequence>
<evidence type="ECO:0000313" key="3">
    <source>
        <dbReference type="Proteomes" id="UP000297946"/>
    </source>
</evidence>
<organism evidence="2 3">
    <name type="scientific">Leptospira langatensis</name>
    <dbReference type="NCBI Taxonomy" id="2484983"/>
    <lineage>
        <taxon>Bacteria</taxon>
        <taxon>Pseudomonadati</taxon>
        <taxon>Spirochaetota</taxon>
        <taxon>Spirochaetia</taxon>
        <taxon>Leptospirales</taxon>
        <taxon>Leptospiraceae</taxon>
        <taxon>Leptospira</taxon>
    </lineage>
</organism>
<evidence type="ECO:0000256" key="1">
    <source>
        <dbReference type="SAM" id="MobiDB-lite"/>
    </source>
</evidence>
<name>A0A5R2AST5_9LEPT</name>
<dbReference type="EMBL" id="RQER01000008">
    <property type="protein sequence ID" value="TGJ99855.1"/>
    <property type="molecule type" value="Genomic_DNA"/>
</dbReference>
<proteinExistence type="predicted"/>
<accession>A0A5R2AST5</accession>
<dbReference type="RefSeq" id="WP_135698361.1">
    <property type="nucleotide sequence ID" value="NZ_RQER01000008.1"/>
</dbReference>
<feature type="region of interest" description="Disordered" evidence="1">
    <location>
        <begin position="119"/>
        <end position="224"/>
    </location>
</feature>
<reference evidence="2 3" key="1">
    <citation type="journal article" date="2019" name="PLoS Negl. Trop. Dis.">
        <title>Revisiting the worldwide diversity of Leptospira species in the environment.</title>
        <authorList>
            <person name="Vincent A.T."/>
            <person name="Schiettekatte O."/>
            <person name="Bourhy P."/>
            <person name="Veyrier F.J."/>
            <person name="Picardeau M."/>
        </authorList>
    </citation>
    <scope>NUCLEOTIDE SEQUENCE [LARGE SCALE GENOMIC DNA]</scope>
    <source>
        <strain evidence="2 3">SSW18</strain>
    </source>
</reference>
<protein>
    <submittedName>
        <fullName evidence="2">Uncharacterized protein</fullName>
    </submittedName>
</protein>
<gene>
    <name evidence="2" type="ORF">EHO57_13930</name>
</gene>
<comment type="caution">
    <text evidence="2">The sequence shown here is derived from an EMBL/GenBank/DDBJ whole genome shotgun (WGS) entry which is preliminary data.</text>
</comment>
<feature type="compositionally biased region" description="Basic and acidic residues" evidence="1">
    <location>
        <begin position="175"/>
        <end position="201"/>
    </location>
</feature>
<dbReference type="AlphaFoldDB" id="A0A5R2AST5"/>
<dbReference type="Proteomes" id="UP000297946">
    <property type="component" value="Unassembled WGS sequence"/>
</dbReference>